<feature type="region of interest" description="Disordered" evidence="2">
    <location>
        <begin position="390"/>
        <end position="439"/>
    </location>
</feature>
<dbReference type="PANTHER" id="PTHR24216:SF65">
    <property type="entry name" value="PAXILLIN-LIKE PROTEIN 1"/>
    <property type="match status" value="1"/>
</dbReference>
<keyword evidence="1" id="KW-0863">Zinc-finger</keyword>
<evidence type="ECO:0000256" key="2">
    <source>
        <dbReference type="SAM" id="MobiDB-lite"/>
    </source>
</evidence>
<keyword evidence="5" id="KW-1185">Reference proteome</keyword>
<reference evidence="4" key="1">
    <citation type="submission" date="2021-02" db="EMBL/GenBank/DDBJ databases">
        <authorList>
            <person name="Dougan E. K."/>
            <person name="Rhodes N."/>
            <person name="Thang M."/>
            <person name="Chan C."/>
        </authorList>
    </citation>
    <scope>NUCLEOTIDE SEQUENCE</scope>
</reference>
<feature type="zinc finger region" description="C3H1-type" evidence="1">
    <location>
        <begin position="1285"/>
        <end position="1311"/>
    </location>
</feature>
<feature type="region of interest" description="Disordered" evidence="2">
    <location>
        <begin position="234"/>
        <end position="276"/>
    </location>
</feature>
<name>A0A812NZH3_9DINO</name>
<dbReference type="GO" id="GO:0008270">
    <property type="term" value="F:zinc ion binding"/>
    <property type="evidence" value="ECO:0007669"/>
    <property type="project" value="UniProtKB-KW"/>
</dbReference>
<feature type="region of interest" description="Disordered" evidence="2">
    <location>
        <begin position="451"/>
        <end position="470"/>
    </location>
</feature>
<protein>
    <submittedName>
        <fullName evidence="4">Ttn-1 protein</fullName>
    </submittedName>
</protein>
<accession>A0A812NZH3</accession>
<feature type="compositionally biased region" description="Polar residues" evidence="2">
    <location>
        <begin position="254"/>
        <end position="265"/>
    </location>
</feature>
<dbReference type="EMBL" id="CAJNDS010002107">
    <property type="protein sequence ID" value="CAE7331192.1"/>
    <property type="molecule type" value="Genomic_DNA"/>
</dbReference>
<dbReference type="Proteomes" id="UP000604046">
    <property type="component" value="Unassembled WGS sequence"/>
</dbReference>
<feature type="compositionally biased region" description="Pro residues" evidence="2">
    <location>
        <begin position="336"/>
        <end position="354"/>
    </location>
</feature>
<evidence type="ECO:0000256" key="1">
    <source>
        <dbReference type="PROSITE-ProRule" id="PRU00723"/>
    </source>
</evidence>
<evidence type="ECO:0000313" key="5">
    <source>
        <dbReference type="Proteomes" id="UP000604046"/>
    </source>
</evidence>
<keyword evidence="1" id="KW-0862">Zinc</keyword>
<evidence type="ECO:0000313" key="4">
    <source>
        <dbReference type="EMBL" id="CAE7331192.1"/>
    </source>
</evidence>
<feature type="region of interest" description="Disordered" evidence="2">
    <location>
        <begin position="822"/>
        <end position="854"/>
    </location>
</feature>
<sequence>MPPKDSPISDTEIALASLASLVQNQNAAEQVVDLSSDQPAPVFLIPEDVPSPAETAAPAPPTVIDVDHALPICPANALPEVPACSEGAVDTAAPLSLAPSVPTQQPAVQEGAVEPATPLLSTQQDAPGIAPADVALSSEGAVDAAAPLFPLLSSPPQQLAAPEGAVEPAAPLLPSAQQDAPGIAPADLALSSEGAVDAAAPLFPLLSSPAQQLAAAEGAVESAAPLLQPQLPQANALATAKPSPEPAPCAQVSVPPQQHEQTALTGPTLKQPATPPLLLPMSARAHFFSKALPPHTPRDALVDTISDFSDDENRYSPTSASCKTAPNISLRGPSPKWQPPPTRTALQPPPPPAERPTSKRRVCTAPSVAALMHPPPRHAKPSPFPSIFYPAPPPHTGAPPPVLPKHSPKPQAMHGLPAPAPRPTPRSLSRTPPPQVPRLNASGAWLEKLRQHSAPPTPSPQAYRSMPHPRAVPCATSRRKIKGRTLACQTAWFALLQALGPASKLFATFQHHQHAQHHWSVAIAPFTPGTLERYFKVAWNLVHMLQAKGQPATEISLDTLADFFRAAHSSHKEDLDLHRCSATMAVKSARWLAKHSQWEALQLAMQASSWILHWLAELAQLADDFFSPTDPIDFMWPSTSPELHSIPSLAPASYCTALLFIRWAATLPWLPHGQGLLPQEAESLTVHSLKTTLLASAAQRRLPKEDRLCQGHHRDSAALYSRNDTFASLDIQRDIAHALQQGWRPERSLARGGQAPVPEPPFLAPSTPIPQALSAHDLQAGPWKAFTTRHEALHMNAAKQPPRTSTDQDALEVEQAALERASSSETDWCSSARDSPPPSLSDSEGSNHADPPSTEVKFVCSGPWGVWHTPTALSLDALRKSGSTDLTQLRTCCGVPLGIAAQAYFLTYLTTLAKTPRSAHCPLSPCINSFATSLMEADLAANPHDAPTAPTAPQPDVQALKAILNSCNVPDPLCQALLSTGVESITDFAFAYNTQADLDSFCRVDSLWAELDITEPQHSPAMARLRMALHRCKSIAMQEAPAPSALAQAPTAQSPQNVWAEHAPPRLSTEVVNQLVQTFKLNYPGEHLDRNTMPSIRLLSLVHKWFQPGGTITWVPWQLRLSTAQYEDIMHSKSSKISAWLTRVQAVHRNAIAICNGAHLSRLKAFDTRMHDLATQRLPDDLGLRTVTTSELLQADKKLWGELAALHTAGWSLDDALHELTNIRSDLHCLLQPRAKPPPALKKPDLKGNKGNKGEGKGGKGGGKVRKEQLKADGALPKLDLVTAYQGKTLCVRWNKGMCTNKQCKYTHGICPASLAPAGLNSSLTAQPSVAMQLRLCIIAFLLSAPPSGEFSRLKLHKPGPKPLRTPEHMDGVPGLAPDEQRKVYESTEIHRRSRALLRAVHNMGGDILFEQPPSSMAWLQPDNIHLCQEIAATCAYVSACMHGLDVCKSWAFCGSSPRTAKLAATCNHNAGSHANLSNKWNADGKFLSFGSSEYPPSLAAQIAQVARPFLDMSCKPAHSFSDIADLLPEEFVPRRLPLCDGAGLRSTADHSGPAKPCNTPAMHSIDKLADAMLTYMFQQDIAQRLPTHLSQGLPTHPCSDAQQMDLAELTASIIMPHVPPEQALQIQPGQPLRLNLLHGLAQATQDPDHALPDKGSPRGLSLRCRAASNGYKTCQNCTLEKNLSMNISCIAQGTLHSINARNWQNFLDSLDGDARLTKTPLNTWLPRKAKLLEVGGLKIQSKKDVPLVPPSHKPQWIRLADPARGEVHLREDSRFALHWLHRSFAFEQSRPLRAHETLHCMSAADAMGDADIVGIGGWVATSTGFAWFSETWHMDEVRKVWPQLTLPAQRYIACFETLAQLALAHCTTQICHARSARFWLPSASDNTAAESGINRLFTTAEPLSTFIRLVATWAHTHRVSLSVEHLPGEKNAWADKLSRGKIDFLQHREGRVRFDLLGLASAQHTVSLCPAEAAWDTNLQAAQHGILDKAQ</sequence>
<dbReference type="InterPro" id="IPR000571">
    <property type="entry name" value="Znf_CCCH"/>
</dbReference>
<feature type="region of interest" description="Disordered" evidence="2">
    <location>
        <begin position="743"/>
        <end position="767"/>
    </location>
</feature>
<comment type="caution">
    <text evidence="4">The sequence shown here is derived from an EMBL/GenBank/DDBJ whole genome shotgun (WGS) entry which is preliminary data.</text>
</comment>
<keyword evidence="1" id="KW-0479">Metal-binding</keyword>
<gene>
    <name evidence="4" type="primary">ttn-1</name>
    <name evidence="4" type="ORF">SNAT2548_LOCUS17327</name>
</gene>
<feature type="domain" description="C3H1-type" evidence="3">
    <location>
        <begin position="1285"/>
        <end position="1311"/>
    </location>
</feature>
<feature type="region of interest" description="Disordered" evidence="2">
    <location>
        <begin position="32"/>
        <end position="61"/>
    </location>
</feature>
<feature type="compositionally biased region" description="Pro residues" evidence="2">
    <location>
        <begin position="390"/>
        <end position="403"/>
    </location>
</feature>
<organism evidence="4 5">
    <name type="scientific">Symbiodinium natans</name>
    <dbReference type="NCBI Taxonomy" id="878477"/>
    <lineage>
        <taxon>Eukaryota</taxon>
        <taxon>Sar</taxon>
        <taxon>Alveolata</taxon>
        <taxon>Dinophyceae</taxon>
        <taxon>Suessiales</taxon>
        <taxon>Symbiodiniaceae</taxon>
        <taxon>Symbiodinium</taxon>
    </lineage>
</organism>
<feature type="region of interest" description="Disordered" evidence="2">
    <location>
        <begin position="311"/>
        <end position="361"/>
    </location>
</feature>
<evidence type="ECO:0000259" key="3">
    <source>
        <dbReference type="PROSITE" id="PS50103"/>
    </source>
</evidence>
<feature type="compositionally biased region" description="Polar residues" evidence="2">
    <location>
        <begin position="315"/>
        <end position="327"/>
    </location>
</feature>
<feature type="compositionally biased region" description="Polar residues" evidence="2">
    <location>
        <begin position="822"/>
        <end position="833"/>
    </location>
</feature>
<feature type="region of interest" description="Disordered" evidence="2">
    <location>
        <begin position="1358"/>
        <end position="1377"/>
    </location>
</feature>
<feature type="region of interest" description="Disordered" evidence="2">
    <location>
        <begin position="1234"/>
        <end position="1265"/>
    </location>
</feature>
<proteinExistence type="predicted"/>
<dbReference type="PROSITE" id="PS50103">
    <property type="entry name" value="ZF_C3H1"/>
    <property type="match status" value="1"/>
</dbReference>
<dbReference type="PANTHER" id="PTHR24216">
    <property type="entry name" value="PAXILLIN-RELATED"/>
    <property type="match status" value="1"/>
</dbReference>
<feature type="compositionally biased region" description="Basic and acidic residues" evidence="2">
    <location>
        <begin position="1242"/>
        <end position="1258"/>
    </location>
</feature>
<dbReference type="OrthoDB" id="417569at2759"/>